<accession>S5DLF6</accession>
<dbReference type="InterPro" id="IPR001694">
    <property type="entry name" value="NADH_UbQ_OxRdtase_su1/FPO"/>
</dbReference>
<reference evidence="7" key="1">
    <citation type="journal article" date="2013" name="Sci. Rep.">
        <title>Metagenomics uncovers a new group of low GC and ultra-small marine Actinobacteria.</title>
        <authorList>
            <person name="Ghai R."/>
            <person name="Mizuno C.M."/>
            <person name="Picazo A."/>
            <person name="Camacho A."/>
            <person name="Rodriguez-Valera F."/>
        </authorList>
    </citation>
    <scope>NUCLEOTIDE SEQUENCE</scope>
</reference>
<dbReference type="GO" id="GO:0003954">
    <property type="term" value="F:NADH dehydrogenase activity"/>
    <property type="evidence" value="ECO:0007669"/>
    <property type="project" value="TreeGrafter"/>
</dbReference>
<organism evidence="7">
    <name type="scientific">Candidatus Actinomarina minuta</name>
    <dbReference type="NCBI Taxonomy" id="1389454"/>
    <lineage>
        <taxon>Bacteria</taxon>
        <taxon>Bacillati</taxon>
        <taxon>Actinomycetota</taxon>
        <taxon>Actinomycetes</taxon>
        <taxon>Candidatus Actinomarinidae</taxon>
        <taxon>Candidatus Actinomarinales</taxon>
        <taxon>Candidatus Actinomarineae</taxon>
        <taxon>Candidatus Actinomarinaceae</taxon>
        <taxon>Candidatus Actinomarina</taxon>
    </lineage>
</organism>
<name>S5DLF6_9ACTN</name>
<keyword evidence="5" id="KW-1278">Translocase</keyword>
<feature type="transmembrane region" description="Helical" evidence="5">
    <location>
        <begin position="231"/>
        <end position="256"/>
    </location>
</feature>
<keyword evidence="4 5" id="KW-0472">Membrane</keyword>
<feature type="transmembrane region" description="Helical" evidence="5">
    <location>
        <begin position="107"/>
        <end position="128"/>
    </location>
</feature>
<gene>
    <name evidence="5" type="primary">nuoH</name>
</gene>
<dbReference type="GO" id="GO:0048038">
    <property type="term" value="F:quinone binding"/>
    <property type="evidence" value="ECO:0007669"/>
    <property type="project" value="UniProtKB-KW"/>
</dbReference>
<dbReference type="Pfam" id="PF00146">
    <property type="entry name" value="NADHdh"/>
    <property type="match status" value="1"/>
</dbReference>
<sequence length="326" mass="35915">MSFSSELLIKVLVVLATAPAMALGLTLLEVKGSAWMQRRPGPLHVGLRGFIFPLATAAKYFQKETIIPKDVDEPVFKWAPAWVIAAVVGLFTIIPLSPTLIVRDLELGVFFLLAISSISTIGVLTAGWSSANKFSLMGGLRAAGQLIAYELPLILSVVGVVIQAETMSTVGIVEKQIEFGFPFVIAGQGIAFIIFMIAATAEMMRTPFDMPIGESELTMGFMTEYSGIRFLIFYISEYINLFVMCAIASTLFLGGYHIPLLPTEWVNFYGPLVLIGKTFTLAFLLIAIRWSFPRFREDQLQTLAWKVLIPLSLLNIMVTAIMKVVF</sequence>
<keyword evidence="5 7" id="KW-0830">Ubiquinone</keyword>
<comment type="similarity">
    <text evidence="5 6">Belongs to the complex I subunit 1 family.</text>
</comment>
<dbReference type="GO" id="GO:0016655">
    <property type="term" value="F:oxidoreductase activity, acting on NAD(P)H, quinone or similar compound as acceptor"/>
    <property type="evidence" value="ECO:0007669"/>
    <property type="project" value="UniProtKB-UniRule"/>
</dbReference>
<evidence type="ECO:0000256" key="6">
    <source>
        <dbReference type="RuleBase" id="RU000471"/>
    </source>
</evidence>
<dbReference type="HAMAP" id="MF_01350">
    <property type="entry name" value="NDH1_NuoH"/>
    <property type="match status" value="1"/>
</dbReference>
<keyword evidence="5" id="KW-0874">Quinone</keyword>
<evidence type="ECO:0000256" key="4">
    <source>
        <dbReference type="ARBA" id="ARBA00023136"/>
    </source>
</evidence>
<dbReference type="GO" id="GO:0005886">
    <property type="term" value="C:plasma membrane"/>
    <property type="evidence" value="ECO:0007669"/>
    <property type="project" value="UniProtKB-SubCell"/>
</dbReference>
<dbReference type="PANTHER" id="PTHR11432">
    <property type="entry name" value="NADH DEHYDROGENASE SUBUNIT 1"/>
    <property type="match status" value="1"/>
</dbReference>
<protein>
    <recommendedName>
        <fullName evidence="5">NADH-quinone oxidoreductase subunit H</fullName>
        <ecNumber evidence="5">7.1.1.-</ecNumber>
    </recommendedName>
    <alternativeName>
        <fullName evidence="5">NADH dehydrogenase I subunit H</fullName>
    </alternativeName>
    <alternativeName>
        <fullName evidence="5">NDH-1 subunit H</fullName>
    </alternativeName>
</protein>
<feature type="transmembrane region" description="Helical" evidence="5">
    <location>
        <begin position="179"/>
        <end position="201"/>
    </location>
</feature>
<evidence type="ECO:0000256" key="5">
    <source>
        <dbReference type="HAMAP-Rule" id="MF_01350"/>
    </source>
</evidence>
<keyword evidence="5 6" id="KW-0520">NAD</keyword>
<dbReference type="GO" id="GO:0009060">
    <property type="term" value="P:aerobic respiration"/>
    <property type="evidence" value="ECO:0007669"/>
    <property type="project" value="TreeGrafter"/>
</dbReference>
<feature type="transmembrane region" description="Helical" evidence="5">
    <location>
        <begin position="149"/>
        <end position="173"/>
    </location>
</feature>
<comment type="function">
    <text evidence="5">NDH-1 shuttles electrons from NADH, via FMN and iron-sulfur (Fe-S) centers, to quinones in the respiratory chain. The immediate electron acceptor for the enzyme in this species is believed to be ubiquinone. Couples the redox reaction to proton translocation (for every two electrons transferred, four hydrogen ions are translocated across the cytoplasmic membrane), and thus conserves the redox energy in a proton gradient. This subunit may bind ubiquinone.</text>
</comment>
<dbReference type="EMBL" id="KC811140">
    <property type="protein sequence ID" value="AGQ19694.1"/>
    <property type="molecule type" value="Genomic_DNA"/>
</dbReference>
<feature type="transmembrane region" description="Helical" evidence="5">
    <location>
        <begin position="81"/>
        <end position="101"/>
    </location>
</feature>
<evidence type="ECO:0000256" key="1">
    <source>
        <dbReference type="ARBA" id="ARBA00004141"/>
    </source>
</evidence>
<proteinExistence type="inferred from homology"/>
<dbReference type="EC" id="7.1.1.-" evidence="5"/>
<evidence type="ECO:0000256" key="2">
    <source>
        <dbReference type="ARBA" id="ARBA00022692"/>
    </source>
</evidence>
<feature type="transmembrane region" description="Helical" evidence="5">
    <location>
        <begin position="303"/>
        <end position="325"/>
    </location>
</feature>
<comment type="catalytic activity">
    <reaction evidence="5">
        <text>a quinone + NADH + 5 H(+)(in) = a quinol + NAD(+) + 4 H(+)(out)</text>
        <dbReference type="Rhea" id="RHEA:57888"/>
        <dbReference type="ChEBI" id="CHEBI:15378"/>
        <dbReference type="ChEBI" id="CHEBI:24646"/>
        <dbReference type="ChEBI" id="CHEBI:57540"/>
        <dbReference type="ChEBI" id="CHEBI:57945"/>
        <dbReference type="ChEBI" id="CHEBI:132124"/>
    </reaction>
</comment>
<comment type="caution">
    <text evidence="5">Lacks conserved residue(s) required for the propagation of feature annotation.</text>
</comment>
<evidence type="ECO:0000313" key="7">
    <source>
        <dbReference type="EMBL" id="AGQ19694.1"/>
    </source>
</evidence>
<comment type="subcellular location">
    <subcellularLocation>
        <location evidence="5 6">Cell membrane</location>
        <topology evidence="5 6">Multi-pass membrane protein</topology>
    </subcellularLocation>
    <subcellularLocation>
        <location evidence="1">Membrane</location>
        <topology evidence="1">Multi-pass membrane protein</topology>
    </subcellularLocation>
</comment>
<dbReference type="PANTHER" id="PTHR11432:SF3">
    <property type="entry name" value="NADH-UBIQUINONE OXIDOREDUCTASE CHAIN 1"/>
    <property type="match status" value="1"/>
</dbReference>
<evidence type="ECO:0000256" key="3">
    <source>
        <dbReference type="ARBA" id="ARBA00022989"/>
    </source>
</evidence>
<keyword evidence="2 5" id="KW-0812">Transmembrane</keyword>
<dbReference type="AlphaFoldDB" id="S5DLF6"/>
<keyword evidence="3 5" id="KW-1133">Transmembrane helix</keyword>
<comment type="subunit">
    <text evidence="5">NDH-1 is composed of 14 different subunits. Subunits NuoA, H, J, K, L, M, N constitute the membrane sector of the complex.</text>
</comment>
<feature type="transmembrane region" description="Helical" evidence="5">
    <location>
        <begin position="268"/>
        <end position="291"/>
    </location>
</feature>
<keyword evidence="5" id="KW-1003">Cell membrane</keyword>